<dbReference type="InterPro" id="IPR018314">
    <property type="entry name" value="RsmB/NOL1/NOP2-like_CS"/>
</dbReference>
<proteinExistence type="inferred from homology"/>
<reference evidence="13 14" key="1">
    <citation type="journal article" date="2011" name="Science">
        <title>The Selaginella genome identifies genetic changes associated with the evolution of vascular plants.</title>
        <authorList>
            <person name="Banks J.A."/>
            <person name="Nishiyama T."/>
            <person name="Hasebe M."/>
            <person name="Bowman J.L."/>
            <person name="Gribskov M."/>
            <person name="dePamphilis C."/>
            <person name="Albert V.A."/>
            <person name="Aono N."/>
            <person name="Aoyama T."/>
            <person name="Ambrose B.A."/>
            <person name="Ashton N.W."/>
            <person name="Axtell M.J."/>
            <person name="Barker E."/>
            <person name="Barker M.S."/>
            <person name="Bennetzen J.L."/>
            <person name="Bonawitz N.D."/>
            <person name="Chapple C."/>
            <person name="Cheng C."/>
            <person name="Correa L.G."/>
            <person name="Dacre M."/>
            <person name="DeBarry J."/>
            <person name="Dreyer I."/>
            <person name="Elias M."/>
            <person name="Engstrom E.M."/>
            <person name="Estelle M."/>
            <person name="Feng L."/>
            <person name="Finet C."/>
            <person name="Floyd S.K."/>
            <person name="Frommer W.B."/>
            <person name="Fujita T."/>
            <person name="Gramzow L."/>
            <person name="Gutensohn M."/>
            <person name="Harholt J."/>
            <person name="Hattori M."/>
            <person name="Heyl A."/>
            <person name="Hirai T."/>
            <person name="Hiwatashi Y."/>
            <person name="Ishikawa M."/>
            <person name="Iwata M."/>
            <person name="Karol K.G."/>
            <person name="Koehler B."/>
            <person name="Kolukisaoglu U."/>
            <person name="Kubo M."/>
            <person name="Kurata T."/>
            <person name="Lalonde S."/>
            <person name="Li K."/>
            <person name="Li Y."/>
            <person name="Litt A."/>
            <person name="Lyons E."/>
            <person name="Manning G."/>
            <person name="Maruyama T."/>
            <person name="Michael T.P."/>
            <person name="Mikami K."/>
            <person name="Miyazaki S."/>
            <person name="Morinaga S."/>
            <person name="Murata T."/>
            <person name="Mueller-Roeber B."/>
            <person name="Nelson D.R."/>
            <person name="Obara M."/>
            <person name="Oguri Y."/>
            <person name="Olmstead R.G."/>
            <person name="Onodera N."/>
            <person name="Petersen B.L."/>
            <person name="Pils B."/>
            <person name="Prigge M."/>
            <person name="Rensing S.A."/>
            <person name="Riano-Pachon D.M."/>
            <person name="Roberts A.W."/>
            <person name="Sato Y."/>
            <person name="Scheller H.V."/>
            <person name="Schulz B."/>
            <person name="Schulz C."/>
            <person name="Shakirov E.V."/>
            <person name="Shibagaki N."/>
            <person name="Shinohara N."/>
            <person name="Shippen D.E."/>
            <person name="Soerensen I."/>
            <person name="Sotooka R."/>
            <person name="Sugimoto N."/>
            <person name="Sugita M."/>
            <person name="Sumikawa N."/>
            <person name="Tanurdzic M."/>
            <person name="Theissen G."/>
            <person name="Ulvskov P."/>
            <person name="Wakazuki S."/>
            <person name="Weng J.K."/>
            <person name="Willats W.W."/>
            <person name="Wipf D."/>
            <person name="Wolf P.G."/>
            <person name="Yang L."/>
            <person name="Zimmer A.D."/>
            <person name="Zhu Q."/>
            <person name="Mitros T."/>
            <person name="Hellsten U."/>
            <person name="Loque D."/>
            <person name="Otillar R."/>
            <person name="Salamov A."/>
            <person name="Schmutz J."/>
            <person name="Shapiro H."/>
            <person name="Lindquist E."/>
            <person name="Lucas S."/>
            <person name="Rokhsar D."/>
            <person name="Grigoriev I.V."/>
        </authorList>
    </citation>
    <scope>NUCLEOTIDE SEQUENCE [LARGE SCALE GENOMIC DNA]</scope>
</reference>
<keyword evidence="14" id="KW-1185">Reference proteome</keyword>
<feature type="compositionally biased region" description="Acidic residues" evidence="11">
    <location>
        <begin position="513"/>
        <end position="534"/>
    </location>
</feature>
<evidence type="ECO:0000259" key="12">
    <source>
        <dbReference type="PROSITE" id="PS51686"/>
    </source>
</evidence>
<dbReference type="SUPFAM" id="SSF53335">
    <property type="entry name" value="S-adenosyl-L-methionine-dependent methyltransferases"/>
    <property type="match status" value="1"/>
</dbReference>
<dbReference type="Pfam" id="PF25378">
    <property type="entry name" value="PUA_NSUN2"/>
    <property type="match status" value="1"/>
</dbReference>
<dbReference type="Pfam" id="PF01189">
    <property type="entry name" value="Methyltr_RsmB-F"/>
    <property type="match status" value="1"/>
</dbReference>
<evidence type="ECO:0000256" key="7">
    <source>
        <dbReference type="ARBA" id="ARBA00022694"/>
    </source>
</evidence>
<evidence type="ECO:0000256" key="2">
    <source>
        <dbReference type="ARBA" id="ARBA00007494"/>
    </source>
</evidence>
<feature type="domain" description="SAM-dependent MTase RsmB/NOP-type" evidence="12">
    <location>
        <begin position="70"/>
        <end position="472"/>
    </location>
</feature>
<dbReference type="Proteomes" id="UP000001514">
    <property type="component" value="Unassembled WGS sequence"/>
</dbReference>
<dbReference type="PRINTS" id="PR02011">
    <property type="entry name" value="RCMTNCL1"/>
</dbReference>
<gene>
    <name evidence="13" type="ORF">SELMODRAFT_120643</name>
</gene>
<keyword evidence="5 10" id="KW-0808">Transferase</keyword>
<dbReference type="InterPro" id="IPR001678">
    <property type="entry name" value="MeTrfase_RsmB-F_NOP2_dom"/>
</dbReference>
<feature type="compositionally biased region" description="Acidic residues" evidence="11">
    <location>
        <begin position="432"/>
        <end position="443"/>
    </location>
</feature>
<evidence type="ECO:0000256" key="11">
    <source>
        <dbReference type="SAM" id="MobiDB-lite"/>
    </source>
</evidence>
<evidence type="ECO:0000256" key="6">
    <source>
        <dbReference type="ARBA" id="ARBA00022691"/>
    </source>
</evidence>
<name>D8SN08_SELML</name>
<keyword evidence="9" id="KW-0539">Nucleus</keyword>
<feature type="region of interest" description="Disordered" evidence="11">
    <location>
        <begin position="771"/>
        <end position="824"/>
    </location>
</feature>
<feature type="binding site" evidence="10">
    <location>
        <position position="285"/>
    </location>
    <ligand>
        <name>S-adenosyl-L-methionine</name>
        <dbReference type="ChEBI" id="CHEBI:59789"/>
    </ligand>
</feature>
<dbReference type="InterPro" id="IPR057286">
    <property type="entry name" value="PUA_NSUN2"/>
</dbReference>
<feature type="compositionally biased region" description="Basic and acidic residues" evidence="11">
    <location>
        <begin position="13"/>
        <end position="32"/>
    </location>
</feature>
<dbReference type="GO" id="GO:0005634">
    <property type="term" value="C:nucleus"/>
    <property type="evidence" value="ECO:0007669"/>
    <property type="project" value="UniProtKB-SubCell"/>
</dbReference>
<dbReference type="InParanoid" id="D8SN08"/>
<feature type="active site" description="Nucleophile" evidence="10">
    <location>
        <position position="338"/>
    </location>
</feature>
<comment type="caution">
    <text evidence="10">Lacks conserved residue(s) required for the propagation of feature annotation.</text>
</comment>
<dbReference type="GO" id="GO:0000049">
    <property type="term" value="F:tRNA binding"/>
    <property type="evidence" value="ECO:0007669"/>
    <property type="project" value="UniProtKB-KW"/>
</dbReference>
<dbReference type="STRING" id="88036.D8SN08"/>
<evidence type="ECO:0000256" key="3">
    <source>
        <dbReference type="ARBA" id="ARBA00022555"/>
    </source>
</evidence>
<dbReference type="Pfam" id="PF25376">
    <property type="entry name" value="Pre-PUA_NSUN2"/>
    <property type="match status" value="1"/>
</dbReference>
<keyword evidence="8 10" id="KW-0694">RNA-binding</keyword>
<evidence type="ECO:0000256" key="4">
    <source>
        <dbReference type="ARBA" id="ARBA00022603"/>
    </source>
</evidence>
<dbReference type="PROSITE" id="PS01153">
    <property type="entry name" value="NOL1_NOP2_SUN"/>
    <property type="match status" value="1"/>
</dbReference>
<dbReference type="FunFam" id="3.40.50.150:FF:000153">
    <property type="entry name" value="S-adenosyl-L-methionine-dependent methyltransferase superfamily protein"/>
    <property type="match status" value="1"/>
</dbReference>
<dbReference type="GO" id="GO:0016428">
    <property type="term" value="F:tRNA (cytidine-5-)-methyltransferase activity"/>
    <property type="evidence" value="ECO:0007669"/>
    <property type="project" value="InterPro"/>
</dbReference>
<keyword evidence="6 10" id="KW-0949">S-adenosyl-L-methionine</keyword>
<comment type="similarity">
    <text evidence="2 10">Belongs to the class I-like SAM-binding methyltransferase superfamily. RsmB/NOP family.</text>
</comment>
<dbReference type="FunCoup" id="D8SN08">
    <property type="interactions" value="5207"/>
</dbReference>
<sequence length="824" mass="92710">MGRGKGGKRGRTQRRDFRDGRENVWKKPREQGDGDGDGDGGWAPFVVESPAFEEYYKKQGIVPESEWEQFMACLRKSLPTTFRINGGGQYAECIRDQMRRDFFDCLKDETEIDGEVIEPPRTLPWYPNDLAWHLSFSRRQLRKASILQSRIHEFLKEENELGNITRQEAVSMVPPLFLDVKPNHRILDMCAAPGSKTFQLLEVIHKDDQPGALSQGMVIANDLNVQRCHLLIHQTKRMCSPNILVTNHEAQHFPGLKKKKLEGRSFLICVVRDDTGLLFDRVLCDVPCSGDGTMRKAPDLWKKWSPGMGNGLHCLQIQIAMRGVALLEVGGRMVYSTCSLNPIEDEAVVGEILRQSGGCMELLDVSSELPTLRRRPGLKSWKVRGRRRWFSSYHEDKYRAVLPSMFPSGKRMAQITREREGDMDSGNNVENPSEEATESEAEVSELPLERCMRILPHDQDTGGFFIAAFQKVGPYKRKCSYESSSSHSCCFCSGVSNSFSGKKSRGRGKAPQEAEENVDNDTENPEAVDNDNEPDNAQSAELELDSQRENRKQQKQGPWHGVDPVLFLEDDQIIRSLASYYGIQESLPLSGHLVVRSEDTSRVKRIYYVSKSVGDVARLNFRSGQMLKITSAGLKIFERHSNKEDASACNFRIASEGLPLLLPHLTKQLLYATKDDFKLLLSPSAVPFVAFKDPAFTSAMQSLLVGCCVVVLKDSGKSFMTSLKFSISLFCFAVGTNDVTAVGCWRGRTNMSLLVPRVEADQMLKRLFPEEVEAGDRTSNPVNANEDDTLEEQKGDEMDEHTIEEDEGEEKGDEKDGRHTLEGQ</sequence>
<dbReference type="InterPro" id="IPR023270">
    <property type="entry name" value="RCMT_NCL1"/>
</dbReference>
<feature type="compositionally biased region" description="Basic residues" evidence="11">
    <location>
        <begin position="1"/>
        <end position="12"/>
    </location>
</feature>
<dbReference type="PRINTS" id="PR02008">
    <property type="entry name" value="RCMTFAMILY"/>
</dbReference>
<evidence type="ECO:0000256" key="8">
    <source>
        <dbReference type="ARBA" id="ARBA00022884"/>
    </source>
</evidence>
<dbReference type="AlphaFoldDB" id="D8SN08"/>
<accession>D8SN08</accession>
<evidence type="ECO:0000256" key="5">
    <source>
        <dbReference type="ARBA" id="ARBA00022679"/>
    </source>
</evidence>
<organism evidence="14">
    <name type="scientific">Selaginella moellendorffii</name>
    <name type="common">Spikemoss</name>
    <dbReference type="NCBI Taxonomy" id="88036"/>
    <lineage>
        <taxon>Eukaryota</taxon>
        <taxon>Viridiplantae</taxon>
        <taxon>Streptophyta</taxon>
        <taxon>Embryophyta</taxon>
        <taxon>Tracheophyta</taxon>
        <taxon>Lycopodiopsida</taxon>
        <taxon>Selaginellales</taxon>
        <taxon>Selaginellaceae</taxon>
        <taxon>Selaginella</taxon>
    </lineage>
</organism>
<keyword evidence="7" id="KW-0819">tRNA processing</keyword>
<dbReference type="InterPro" id="IPR057285">
    <property type="entry name" value="Pre-PUA_NSUN2"/>
</dbReference>
<dbReference type="InterPro" id="IPR049560">
    <property type="entry name" value="MeTrfase_RsmB-F_NOP2_cat"/>
</dbReference>
<evidence type="ECO:0000313" key="13">
    <source>
        <dbReference type="EMBL" id="EFJ14270.1"/>
    </source>
</evidence>
<dbReference type="GO" id="GO:0030488">
    <property type="term" value="P:tRNA methylation"/>
    <property type="evidence" value="ECO:0007669"/>
    <property type="project" value="UniProtKB-ARBA"/>
</dbReference>
<evidence type="ECO:0000256" key="10">
    <source>
        <dbReference type="PROSITE-ProRule" id="PRU01023"/>
    </source>
</evidence>
<feature type="region of interest" description="Disordered" evidence="11">
    <location>
        <begin position="498"/>
        <end position="561"/>
    </location>
</feature>
<dbReference type="Gene3D" id="3.40.50.150">
    <property type="entry name" value="Vaccinia Virus protein VP39"/>
    <property type="match status" value="1"/>
</dbReference>
<feature type="compositionally biased region" description="Basic and acidic residues" evidence="11">
    <location>
        <begin position="812"/>
        <end position="824"/>
    </location>
</feature>
<dbReference type="KEGG" id="smo:SELMODRAFT_120643"/>
<dbReference type="InterPro" id="IPR029063">
    <property type="entry name" value="SAM-dependent_MTases_sf"/>
</dbReference>
<feature type="compositionally biased region" description="Acidic residues" evidence="11">
    <location>
        <begin position="797"/>
        <end position="811"/>
    </location>
</feature>
<keyword evidence="3" id="KW-0820">tRNA-binding</keyword>
<comment type="subcellular location">
    <subcellularLocation>
        <location evidence="1">Nucleus</location>
    </subcellularLocation>
</comment>
<feature type="binding site" evidence="10">
    <location>
        <begin position="190"/>
        <end position="196"/>
    </location>
    <ligand>
        <name>S-adenosyl-L-methionine</name>
        <dbReference type="ChEBI" id="CHEBI:59789"/>
    </ligand>
</feature>
<dbReference type="EMBL" id="GL377628">
    <property type="protein sequence ID" value="EFJ14270.1"/>
    <property type="molecule type" value="Genomic_DNA"/>
</dbReference>
<feature type="region of interest" description="Disordered" evidence="11">
    <location>
        <begin position="415"/>
        <end position="443"/>
    </location>
</feature>
<dbReference type="GO" id="GO:0008168">
    <property type="term" value="F:methyltransferase activity"/>
    <property type="evidence" value="ECO:0000318"/>
    <property type="project" value="GO_Central"/>
</dbReference>
<keyword evidence="4 10" id="KW-0489">Methyltransferase</keyword>
<dbReference type="HOGENOM" id="CLU_005316_4_3_1"/>
<feature type="region of interest" description="Disordered" evidence="11">
    <location>
        <begin position="1"/>
        <end position="43"/>
    </location>
</feature>
<dbReference type="PANTHER" id="PTHR22808">
    <property type="entry name" value="NCL1 YEAST -RELATED NOL1/NOP2/FMU SUN DOMAIN-CONTAINING"/>
    <property type="match status" value="1"/>
</dbReference>
<feature type="binding site" evidence="10">
    <location>
        <position position="222"/>
    </location>
    <ligand>
        <name>S-adenosyl-L-methionine</name>
        <dbReference type="ChEBI" id="CHEBI:59789"/>
    </ligand>
</feature>
<evidence type="ECO:0000256" key="1">
    <source>
        <dbReference type="ARBA" id="ARBA00004123"/>
    </source>
</evidence>
<dbReference type="PANTHER" id="PTHR22808:SF1">
    <property type="entry name" value="RNA CYTOSINE-C(5)-METHYLTRANSFERASE NSUN2-RELATED"/>
    <property type="match status" value="1"/>
</dbReference>
<evidence type="ECO:0000256" key="9">
    <source>
        <dbReference type="ARBA" id="ARBA00023242"/>
    </source>
</evidence>
<dbReference type="Gramene" id="EFJ14270">
    <property type="protein sequence ID" value="EFJ14270"/>
    <property type="gene ID" value="SELMODRAFT_120643"/>
</dbReference>
<dbReference type="GO" id="GO:0001510">
    <property type="term" value="P:RNA methylation"/>
    <property type="evidence" value="ECO:0000318"/>
    <property type="project" value="GO_Central"/>
</dbReference>
<dbReference type="OMA" id="TQRKHFQ"/>
<protein>
    <recommendedName>
        <fullName evidence="12">SAM-dependent MTase RsmB/NOP-type domain-containing protein</fullName>
    </recommendedName>
</protein>
<dbReference type="InterPro" id="IPR023267">
    <property type="entry name" value="RCMT"/>
</dbReference>
<dbReference type="eggNOG" id="KOG2198">
    <property type="taxonomic scope" value="Eukaryota"/>
</dbReference>
<dbReference type="PROSITE" id="PS51686">
    <property type="entry name" value="SAM_MT_RSMB_NOP"/>
    <property type="match status" value="1"/>
</dbReference>
<evidence type="ECO:0000313" key="14">
    <source>
        <dbReference type="Proteomes" id="UP000001514"/>
    </source>
</evidence>